<organism evidence="9 10">
    <name type="scientific">Quisquiliibacterium transsilvanicum</name>
    <dbReference type="NCBI Taxonomy" id="1549638"/>
    <lineage>
        <taxon>Bacteria</taxon>
        <taxon>Pseudomonadati</taxon>
        <taxon>Pseudomonadota</taxon>
        <taxon>Betaproteobacteria</taxon>
        <taxon>Burkholderiales</taxon>
        <taxon>Burkholderiaceae</taxon>
        <taxon>Quisquiliibacterium</taxon>
    </lineage>
</organism>
<keyword evidence="4 7" id="KW-0812">Transmembrane</keyword>
<evidence type="ECO:0000256" key="7">
    <source>
        <dbReference type="RuleBase" id="RU003879"/>
    </source>
</evidence>
<dbReference type="PANTHER" id="PTHR30558:SF3">
    <property type="entry name" value="BIOPOLYMER TRANSPORT PROTEIN EXBD-RELATED"/>
    <property type="match status" value="1"/>
</dbReference>
<dbReference type="AlphaFoldDB" id="A0A7W8HGI5"/>
<dbReference type="Proteomes" id="UP000532440">
    <property type="component" value="Unassembled WGS sequence"/>
</dbReference>
<keyword evidence="6 8" id="KW-0472">Membrane</keyword>
<evidence type="ECO:0000256" key="6">
    <source>
        <dbReference type="ARBA" id="ARBA00023136"/>
    </source>
</evidence>
<reference evidence="9 10" key="1">
    <citation type="submission" date="2020-08" db="EMBL/GenBank/DDBJ databases">
        <title>Genomic Encyclopedia of Type Strains, Phase IV (KMG-IV): sequencing the most valuable type-strain genomes for metagenomic binning, comparative biology and taxonomic classification.</title>
        <authorList>
            <person name="Goeker M."/>
        </authorList>
    </citation>
    <scope>NUCLEOTIDE SEQUENCE [LARGE SCALE GENOMIC DNA]</scope>
    <source>
        <strain evidence="9 10">DSM 29781</strain>
    </source>
</reference>
<comment type="caution">
    <text evidence="9">The sequence shown here is derived from an EMBL/GenBank/DDBJ whole genome shotgun (WGS) entry which is preliminary data.</text>
</comment>
<dbReference type="Pfam" id="PF02472">
    <property type="entry name" value="ExbD"/>
    <property type="match status" value="1"/>
</dbReference>
<dbReference type="Gene3D" id="3.30.420.270">
    <property type="match status" value="1"/>
</dbReference>
<comment type="subcellular location">
    <subcellularLocation>
        <location evidence="1">Cell membrane</location>
        <topology evidence="1">Single-pass membrane protein</topology>
    </subcellularLocation>
    <subcellularLocation>
        <location evidence="7">Cell membrane</location>
        <topology evidence="7">Single-pass type II membrane protein</topology>
    </subcellularLocation>
</comment>
<evidence type="ECO:0000256" key="5">
    <source>
        <dbReference type="ARBA" id="ARBA00022989"/>
    </source>
</evidence>
<evidence type="ECO:0000256" key="1">
    <source>
        <dbReference type="ARBA" id="ARBA00004162"/>
    </source>
</evidence>
<evidence type="ECO:0000256" key="4">
    <source>
        <dbReference type="ARBA" id="ARBA00022692"/>
    </source>
</evidence>
<keyword evidence="5 8" id="KW-1133">Transmembrane helix</keyword>
<proteinExistence type="inferred from homology"/>
<dbReference type="InterPro" id="IPR003400">
    <property type="entry name" value="ExbD"/>
</dbReference>
<name>A0A7W8HGI5_9BURK</name>
<evidence type="ECO:0000256" key="8">
    <source>
        <dbReference type="SAM" id="Phobius"/>
    </source>
</evidence>
<evidence type="ECO:0000313" key="9">
    <source>
        <dbReference type="EMBL" id="MBB5270795.1"/>
    </source>
</evidence>
<evidence type="ECO:0000256" key="3">
    <source>
        <dbReference type="ARBA" id="ARBA00022475"/>
    </source>
</evidence>
<accession>A0A7W8HGI5</accession>
<keyword evidence="7" id="KW-0653">Protein transport</keyword>
<dbReference type="GO" id="GO:0015031">
    <property type="term" value="P:protein transport"/>
    <property type="evidence" value="ECO:0007669"/>
    <property type="project" value="UniProtKB-KW"/>
</dbReference>
<evidence type="ECO:0000256" key="2">
    <source>
        <dbReference type="ARBA" id="ARBA00005811"/>
    </source>
</evidence>
<dbReference type="RefSeq" id="WP_183964507.1">
    <property type="nucleotide sequence ID" value="NZ_BAABEW010000010.1"/>
</dbReference>
<feature type="transmembrane region" description="Helical" evidence="8">
    <location>
        <begin position="12"/>
        <end position="32"/>
    </location>
</feature>
<protein>
    <submittedName>
        <fullName evidence="9">Biopolymer transport protein ExbD</fullName>
    </submittedName>
</protein>
<keyword evidence="3" id="KW-1003">Cell membrane</keyword>
<keyword evidence="7" id="KW-0813">Transport</keyword>
<comment type="similarity">
    <text evidence="2 7">Belongs to the ExbD/TolR family.</text>
</comment>
<dbReference type="GO" id="GO:0022857">
    <property type="term" value="F:transmembrane transporter activity"/>
    <property type="evidence" value="ECO:0007669"/>
    <property type="project" value="InterPro"/>
</dbReference>
<keyword evidence="10" id="KW-1185">Reference proteome</keyword>
<dbReference type="EMBL" id="JACHGB010000002">
    <property type="protein sequence ID" value="MBB5270795.1"/>
    <property type="molecule type" value="Genomic_DNA"/>
</dbReference>
<dbReference type="GO" id="GO:0005886">
    <property type="term" value="C:plasma membrane"/>
    <property type="evidence" value="ECO:0007669"/>
    <property type="project" value="UniProtKB-SubCell"/>
</dbReference>
<evidence type="ECO:0000313" key="10">
    <source>
        <dbReference type="Proteomes" id="UP000532440"/>
    </source>
</evidence>
<gene>
    <name evidence="9" type="ORF">HNQ70_000799</name>
</gene>
<sequence length="145" mass="15637">MNFRRGLRREEPEINLIPLIDVLLVVLIFLMVTTTFSKFTELQVNLPSAGAAAPDQRPREIVVAISGDGRYQLDDRALRFDSPDAFARELKRAAEGSEEATLVIHADAGATHQSVVNVLESARLAGLARVTFAAQAPGGAAKAAR</sequence>
<dbReference type="PANTHER" id="PTHR30558">
    <property type="entry name" value="EXBD MEMBRANE COMPONENT OF PMF-DRIVEN MACROMOLECULE IMPORT SYSTEM"/>
    <property type="match status" value="1"/>
</dbReference>